<evidence type="ECO:0000313" key="2">
    <source>
        <dbReference type="EMBL" id="KAJ7693730.1"/>
    </source>
</evidence>
<feature type="compositionally biased region" description="Polar residues" evidence="1">
    <location>
        <begin position="188"/>
        <end position="198"/>
    </location>
</feature>
<keyword evidence="3" id="KW-1185">Reference proteome</keyword>
<protein>
    <submittedName>
        <fullName evidence="2">Uncharacterized protein</fullName>
    </submittedName>
</protein>
<reference evidence="2" key="1">
    <citation type="submission" date="2023-03" db="EMBL/GenBank/DDBJ databases">
        <title>Massive genome expansion in bonnet fungi (Mycena s.s.) driven by repeated elements and novel gene families across ecological guilds.</title>
        <authorList>
            <consortium name="Lawrence Berkeley National Laboratory"/>
            <person name="Harder C.B."/>
            <person name="Miyauchi S."/>
            <person name="Viragh M."/>
            <person name="Kuo A."/>
            <person name="Thoen E."/>
            <person name="Andreopoulos B."/>
            <person name="Lu D."/>
            <person name="Skrede I."/>
            <person name="Drula E."/>
            <person name="Henrissat B."/>
            <person name="Morin E."/>
            <person name="Kohler A."/>
            <person name="Barry K."/>
            <person name="LaButti K."/>
            <person name="Morin E."/>
            <person name="Salamov A."/>
            <person name="Lipzen A."/>
            <person name="Mereny Z."/>
            <person name="Hegedus B."/>
            <person name="Baldrian P."/>
            <person name="Stursova M."/>
            <person name="Weitz H."/>
            <person name="Taylor A."/>
            <person name="Grigoriev I.V."/>
            <person name="Nagy L.G."/>
            <person name="Martin F."/>
            <person name="Kauserud H."/>
        </authorList>
    </citation>
    <scope>NUCLEOTIDE SEQUENCE</scope>
    <source>
        <strain evidence="2">CBHHK182m</strain>
    </source>
</reference>
<name>A0AAD7DKZ8_9AGAR</name>
<sequence length="207" mass="23033">MSFSFRAHPFSLQEASVRDGSHSWVALTGMTSRREENLLREVESFDDGVCALLPRFSSGSSSPLCRRPLAPPSALQGDAPLPEHFGVVLRALFLSLPVPAVDRPKTSNRTCTKPPYQVFSKKAPSLPIKQIHRSIFRVESGFQAGITSWRQIESSNINRCPLPSSEYVLKKYLASIFQAGSTHHKFFSTTIPSQTGPNSRRRSLQFT</sequence>
<evidence type="ECO:0000313" key="3">
    <source>
        <dbReference type="Proteomes" id="UP001215598"/>
    </source>
</evidence>
<dbReference type="AlphaFoldDB" id="A0AAD7DKZ8"/>
<dbReference type="Proteomes" id="UP001215598">
    <property type="component" value="Unassembled WGS sequence"/>
</dbReference>
<evidence type="ECO:0000256" key="1">
    <source>
        <dbReference type="SAM" id="MobiDB-lite"/>
    </source>
</evidence>
<gene>
    <name evidence="2" type="ORF">B0H16DRAFT_900249</name>
</gene>
<feature type="region of interest" description="Disordered" evidence="1">
    <location>
        <begin position="188"/>
        <end position="207"/>
    </location>
</feature>
<accession>A0AAD7DKZ8</accession>
<organism evidence="2 3">
    <name type="scientific">Mycena metata</name>
    <dbReference type="NCBI Taxonomy" id="1033252"/>
    <lineage>
        <taxon>Eukaryota</taxon>
        <taxon>Fungi</taxon>
        <taxon>Dikarya</taxon>
        <taxon>Basidiomycota</taxon>
        <taxon>Agaricomycotina</taxon>
        <taxon>Agaricomycetes</taxon>
        <taxon>Agaricomycetidae</taxon>
        <taxon>Agaricales</taxon>
        <taxon>Marasmiineae</taxon>
        <taxon>Mycenaceae</taxon>
        <taxon>Mycena</taxon>
    </lineage>
</organism>
<proteinExistence type="predicted"/>
<comment type="caution">
    <text evidence="2">The sequence shown here is derived from an EMBL/GenBank/DDBJ whole genome shotgun (WGS) entry which is preliminary data.</text>
</comment>
<dbReference type="EMBL" id="JARKIB010000719">
    <property type="protein sequence ID" value="KAJ7693730.1"/>
    <property type="molecule type" value="Genomic_DNA"/>
</dbReference>